<dbReference type="SUPFAM" id="SSF55729">
    <property type="entry name" value="Acyl-CoA N-acyltransferases (Nat)"/>
    <property type="match status" value="1"/>
</dbReference>
<dbReference type="PROSITE" id="PS00962">
    <property type="entry name" value="RIBOSOMAL_S2_1"/>
    <property type="match status" value="1"/>
</dbReference>
<evidence type="ECO:0000313" key="3">
    <source>
        <dbReference type="Proteomes" id="UP001165079"/>
    </source>
</evidence>
<dbReference type="PANTHER" id="PTHR13170">
    <property type="entry name" value="O-GLCNACASE"/>
    <property type="match status" value="1"/>
</dbReference>
<dbReference type="InterPro" id="IPR016181">
    <property type="entry name" value="Acyl_CoA_acyltransferase"/>
</dbReference>
<dbReference type="InterPro" id="IPR018130">
    <property type="entry name" value="Ribosomal_uS2_CS"/>
</dbReference>
<gene>
    <name evidence="2" type="ORF">Afil01_45240</name>
</gene>
<dbReference type="PANTHER" id="PTHR13170:SF16">
    <property type="entry name" value="PROTEIN O-GLCNACASE"/>
    <property type="match status" value="1"/>
</dbReference>
<dbReference type="AlphaFoldDB" id="A0A9W6W4W6"/>
<dbReference type="EMBL" id="BSTX01000003">
    <property type="protein sequence ID" value="GLZ79717.1"/>
    <property type="molecule type" value="Genomic_DNA"/>
</dbReference>
<dbReference type="Gene3D" id="3.40.630.30">
    <property type="match status" value="1"/>
</dbReference>
<dbReference type="PROSITE" id="PS51186">
    <property type="entry name" value="GNAT"/>
    <property type="match status" value="1"/>
</dbReference>
<keyword evidence="3" id="KW-1185">Reference proteome</keyword>
<proteinExistence type="predicted"/>
<protein>
    <submittedName>
        <fullName evidence="2">Acetyltransferase</fullName>
    </submittedName>
</protein>
<dbReference type="CDD" id="cd04301">
    <property type="entry name" value="NAT_SF"/>
    <property type="match status" value="1"/>
</dbReference>
<comment type="caution">
    <text evidence="2">The sequence shown here is derived from an EMBL/GenBank/DDBJ whole genome shotgun (WGS) entry which is preliminary data.</text>
</comment>
<dbReference type="Pfam" id="PF00583">
    <property type="entry name" value="Acetyltransf_1"/>
    <property type="match status" value="1"/>
</dbReference>
<dbReference type="RefSeq" id="WP_285664865.1">
    <property type="nucleotide sequence ID" value="NZ_BSTX01000003.1"/>
</dbReference>
<feature type="domain" description="N-acetyltransferase" evidence="1">
    <location>
        <begin position="3"/>
        <end position="201"/>
    </location>
</feature>
<dbReference type="InterPro" id="IPR051822">
    <property type="entry name" value="Glycosyl_Hydrolase_84"/>
</dbReference>
<dbReference type="GO" id="GO:0003735">
    <property type="term" value="F:structural constituent of ribosome"/>
    <property type="evidence" value="ECO:0007669"/>
    <property type="project" value="InterPro"/>
</dbReference>
<accession>A0A9W6W4W6</accession>
<reference evidence="2" key="1">
    <citation type="submission" date="2023-03" db="EMBL/GenBank/DDBJ databases">
        <title>Actinorhabdospora filicis NBRC 111898.</title>
        <authorList>
            <person name="Ichikawa N."/>
            <person name="Sato H."/>
            <person name="Tonouchi N."/>
        </authorList>
    </citation>
    <scope>NUCLEOTIDE SEQUENCE</scope>
    <source>
        <strain evidence="2">NBRC 111898</strain>
    </source>
</reference>
<dbReference type="GO" id="GO:0006412">
    <property type="term" value="P:translation"/>
    <property type="evidence" value="ECO:0007669"/>
    <property type="project" value="InterPro"/>
</dbReference>
<dbReference type="GO" id="GO:0005840">
    <property type="term" value="C:ribosome"/>
    <property type="evidence" value="ECO:0007669"/>
    <property type="project" value="InterPro"/>
</dbReference>
<dbReference type="InterPro" id="IPR000182">
    <property type="entry name" value="GNAT_dom"/>
</dbReference>
<name>A0A9W6W4W6_9ACTN</name>
<dbReference type="GO" id="GO:0016747">
    <property type="term" value="F:acyltransferase activity, transferring groups other than amino-acyl groups"/>
    <property type="evidence" value="ECO:0007669"/>
    <property type="project" value="InterPro"/>
</dbReference>
<dbReference type="Proteomes" id="UP001165079">
    <property type="component" value="Unassembled WGS sequence"/>
</dbReference>
<sequence>MTAFIRPYRPADEPELRDICVSTVHLGGDGRPHYRDPGMLPEIFAVPYVVLDPDLAFVVDDGGRAVGYIVGTADTARFVRRFRQEWLPRVSGRYPRLPGEPRDGDEMMRELLHTPERMVLPELADHPAHLHIDLLPGHQRAGHGRRLIDTLVAALKAKGVSGLHLAMVTENTAARAFYDRVGFGVIDVPDPGNLTYLGMRW</sequence>
<evidence type="ECO:0000259" key="1">
    <source>
        <dbReference type="PROSITE" id="PS51186"/>
    </source>
</evidence>
<organism evidence="2 3">
    <name type="scientific">Actinorhabdospora filicis</name>
    <dbReference type="NCBI Taxonomy" id="1785913"/>
    <lineage>
        <taxon>Bacteria</taxon>
        <taxon>Bacillati</taxon>
        <taxon>Actinomycetota</taxon>
        <taxon>Actinomycetes</taxon>
        <taxon>Micromonosporales</taxon>
        <taxon>Micromonosporaceae</taxon>
        <taxon>Actinorhabdospora</taxon>
    </lineage>
</organism>
<evidence type="ECO:0000313" key="2">
    <source>
        <dbReference type="EMBL" id="GLZ79717.1"/>
    </source>
</evidence>